<evidence type="ECO:0000256" key="2">
    <source>
        <dbReference type="ARBA" id="ARBA00034247"/>
    </source>
</evidence>
<dbReference type="Gene3D" id="3.30.70.270">
    <property type="match status" value="1"/>
</dbReference>
<dbReference type="PANTHER" id="PTHR45138:SF9">
    <property type="entry name" value="DIGUANYLATE CYCLASE DGCM-RELATED"/>
    <property type="match status" value="1"/>
</dbReference>
<keyword evidence="3" id="KW-0175">Coiled coil</keyword>
<reference evidence="6 7" key="1">
    <citation type="submission" date="2006-10" db="EMBL/GenBank/DDBJ databases">
        <title>Complete sequence of chromosome of Pelobacter propionicus DSM 2379.</title>
        <authorList>
            <consortium name="US DOE Joint Genome Institute"/>
            <person name="Copeland A."/>
            <person name="Lucas S."/>
            <person name="Lapidus A."/>
            <person name="Barry K."/>
            <person name="Detter J.C."/>
            <person name="Glavina del Rio T."/>
            <person name="Hammon N."/>
            <person name="Israni S."/>
            <person name="Dalin E."/>
            <person name="Tice H."/>
            <person name="Pitluck S."/>
            <person name="Saunders E."/>
            <person name="Brettin T."/>
            <person name="Bruce D."/>
            <person name="Han C."/>
            <person name="Tapia R."/>
            <person name="Schmutz J."/>
            <person name="Larimer F."/>
            <person name="Land M."/>
            <person name="Hauser L."/>
            <person name="Kyrpides N."/>
            <person name="Kim E."/>
            <person name="Lovley D."/>
            <person name="Richardson P."/>
        </authorList>
    </citation>
    <scope>NUCLEOTIDE SEQUENCE [LARGE SCALE GENOMIC DNA]</scope>
    <source>
        <strain evidence="7">DSM 2379 / NBRC 103807 / OttBd1</strain>
    </source>
</reference>
<dbReference type="PANTHER" id="PTHR45138">
    <property type="entry name" value="REGULATORY COMPONENTS OF SENSORY TRANSDUCTION SYSTEM"/>
    <property type="match status" value="1"/>
</dbReference>
<dbReference type="FunFam" id="3.30.70.270:FF:000001">
    <property type="entry name" value="Diguanylate cyclase domain protein"/>
    <property type="match status" value="1"/>
</dbReference>
<dbReference type="InterPro" id="IPR050469">
    <property type="entry name" value="Diguanylate_Cyclase"/>
</dbReference>
<dbReference type="AlphaFoldDB" id="A1AUE5"/>
<evidence type="ECO:0000259" key="4">
    <source>
        <dbReference type="PROSITE" id="PS50887"/>
    </source>
</evidence>
<dbReference type="NCBIfam" id="TIGR00254">
    <property type="entry name" value="GGDEF"/>
    <property type="match status" value="1"/>
</dbReference>
<gene>
    <name evidence="6" type="ordered locus">Ppro_3373</name>
</gene>
<dbReference type="Pfam" id="PF00990">
    <property type="entry name" value="GGDEF"/>
    <property type="match status" value="1"/>
</dbReference>
<comment type="catalytic activity">
    <reaction evidence="2">
        <text>2 GTP = 3',3'-c-di-GMP + 2 diphosphate</text>
        <dbReference type="Rhea" id="RHEA:24898"/>
        <dbReference type="ChEBI" id="CHEBI:33019"/>
        <dbReference type="ChEBI" id="CHEBI:37565"/>
        <dbReference type="ChEBI" id="CHEBI:58805"/>
        <dbReference type="EC" id="2.7.7.65"/>
    </reaction>
</comment>
<dbReference type="eggNOG" id="COG1639">
    <property type="taxonomic scope" value="Bacteria"/>
</dbReference>
<proteinExistence type="predicted"/>
<dbReference type="CDD" id="cd01949">
    <property type="entry name" value="GGDEF"/>
    <property type="match status" value="1"/>
</dbReference>
<dbReference type="Gene3D" id="1.10.3210.10">
    <property type="entry name" value="Hypothetical protein af1432"/>
    <property type="match status" value="1"/>
</dbReference>
<dbReference type="EC" id="2.7.7.65" evidence="1"/>
<evidence type="ECO:0000259" key="5">
    <source>
        <dbReference type="PROSITE" id="PS51833"/>
    </source>
</evidence>
<dbReference type="HOGENOM" id="CLU_019124_1_0_7"/>
<protein>
    <recommendedName>
        <fullName evidence="1">diguanylate cyclase</fullName>
        <ecNumber evidence="1">2.7.7.65</ecNumber>
    </recommendedName>
</protein>
<dbReference type="STRING" id="338966.Ppro_3373"/>
<dbReference type="EMBL" id="CP000482">
    <property type="protein sequence ID" value="ABL00966.1"/>
    <property type="molecule type" value="Genomic_DNA"/>
</dbReference>
<evidence type="ECO:0000256" key="1">
    <source>
        <dbReference type="ARBA" id="ARBA00012528"/>
    </source>
</evidence>
<evidence type="ECO:0000256" key="3">
    <source>
        <dbReference type="SAM" id="Coils"/>
    </source>
</evidence>
<dbReference type="Pfam" id="PF08668">
    <property type="entry name" value="HDOD"/>
    <property type="match status" value="1"/>
</dbReference>
<dbReference type="SMART" id="SM00267">
    <property type="entry name" value="GGDEF"/>
    <property type="match status" value="1"/>
</dbReference>
<dbReference type="PROSITE" id="PS50887">
    <property type="entry name" value="GGDEF"/>
    <property type="match status" value="1"/>
</dbReference>
<dbReference type="PROSITE" id="PS51833">
    <property type="entry name" value="HDOD"/>
    <property type="match status" value="1"/>
</dbReference>
<feature type="domain" description="GGDEF" evidence="4">
    <location>
        <begin position="367"/>
        <end position="502"/>
    </location>
</feature>
<keyword evidence="7" id="KW-1185">Reference proteome</keyword>
<dbReference type="SUPFAM" id="SSF55073">
    <property type="entry name" value="Nucleotide cyclase"/>
    <property type="match status" value="1"/>
</dbReference>
<dbReference type="GO" id="GO:0052621">
    <property type="term" value="F:diguanylate cyclase activity"/>
    <property type="evidence" value="ECO:0007669"/>
    <property type="project" value="UniProtKB-EC"/>
</dbReference>
<feature type="coiled-coil region" evidence="3">
    <location>
        <begin position="302"/>
        <end position="329"/>
    </location>
</feature>
<feature type="domain" description="HDOD" evidence="5">
    <location>
        <begin position="14"/>
        <end position="208"/>
    </location>
</feature>
<evidence type="ECO:0000313" key="6">
    <source>
        <dbReference type="EMBL" id="ABL00966.1"/>
    </source>
</evidence>
<name>A1AUE5_PELPD</name>
<dbReference type="InterPro" id="IPR000160">
    <property type="entry name" value="GGDEF_dom"/>
</dbReference>
<dbReference type="InterPro" id="IPR013976">
    <property type="entry name" value="HDOD"/>
</dbReference>
<dbReference type="InterPro" id="IPR043128">
    <property type="entry name" value="Rev_trsase/Diguanyl_cyclase"/>
</dbReference>
<dbReference type="SUPFAM" id="SSF109604">
    <property type="entry name" value="HD-domain/PDEase-like"/>
    <property type="match status" value="1"/>
</dbReference>
<dbReference type="RefSeq" id="WP_011737182.1">
    <property type="nucleotide sequence ID" value="NC_008609.1"/>
</dbReference>
<organism evidence="6 7">
    <name type="scientific">Pelobacter propionicus (strain DSM 2379 / NBRC 103807 / OttBd1)</name>
    <dbReference type="NCBI Taxonomy" id="338966"/>
    <lineage>
        <taxon>Bacteria</taxon>
        <taxon>Pseudomonadati</taxon>
        <taxon>Thermodesulfobacteriota</taxon>
        <taxon>Desulfuromonadia</taxon>
        <taxon>Desulfuromonadales</taxon>
        <taxon>Desulfuromonadaceae</taxon>
        <taxon>Pelobacter</taxon>
    </lineage>
</organism>
<accession>A1AUE5</accession>
<evidence type="ECO:0000313" key="7">
    <source>
        <dbReference type="Proteomes" id="UP000006732"/>
    </source>
</evidence>
<dbReference type="eggNOG" id="COG3706">
    <property type="taxonomic scope" value="Bacteria"/>
</dbReference>
<dbReference type="Proteomes" id="UP000006732">
    <property type="component" value="Chromosome"/>
</dbReference>
<dbReference type="InterPro" id="IPR029787">
    <property type="entry name" value="Nucleotide_cyclase"/>
</dbReference>
<dbReference type="KEGG" id="ppd:Ppro_3373"/>
<sequence>MQPVQALISGKVRLPSPPLIAVKILEEIRRDDFTFQDLSYLIESDPALTARVLKAANSSFFCPGNRVTSIERALALLGSNAVTNIALSFVIVTGFQPGSTGSFDTTTFWRRALTTAVAAELISTLVGSQDRDIFVIALLQDIGILVMHGNDPQEYQRVFQLRTEQGMGLCEAERQIFGFSHQELGAALLKSWQIPEEMYLPIKYHHATDAVPDQYRQQHDILCVADCLASFHCGTQDADKIRRGRHILYETFGLLGKEVEALIEAVGTRSFEVLAFFEIAPDAMRPLELILQEANEQLSSLHDAYDLQAIELQQAREKAEKRVRELHDTNVMHRELAFRDGLTGVYNRRFFQEALDKELMRAQRYNRQFSLVIFDLDNFKTVNDTHGHTVGDLLLINVSKTVQDILRTTDIFARYGGDEFVIVMPETDLSSAIAVAENLRARIQGLTTSVGNVFIRTTISIGLTSYIATLGNRSREQIIDIADKALYIAKHSGKNSTRALKFPDK</sequence>